<keyword evidence="1" id="KW-0472">Membrane</keyword>
<feature type="transmembrane region" description="Helical" evidence="1">
    <location>
        <begin position="167"/>
        <end position="185"/>
    </location>
</feature>
<organism evidence="2 3">
    <name type="scientific">Thermaerobacter composti</name>
    <dbReference type="NCBI Taxonomy" id="554949"/>
    <lineage>
        <taxon>Bacteria</taxon>
        <taxon>Bacillati</taxon>
        <taxon>Bacillota</taxon>
        <taxon>Clostridia</taxon>
        <taxon>Eubacteriales</taxon>
        <taxon>Clostridiales Family XVII. Incertae Sedis</taxon>
        <taxon>Thermaerobacter</taxon>
    </lineage>
</organism>
<name>A0ABZ0QMP2_9FIRM</name>
<feature type="transmembrane region" description="Helical" evidence="1">
    <location>
        <begin position="39"/>
        <end position="57"/>
    </location>
</feature>
<feature type="transmembrane region" description="Helical" evidence="1">
    <location>
        <begin position="197"/>
        <end position="219"/>
    </location>
</feature>
<feature type="transmembrane region" description="Helical" evidence="1">
    <location>
        <begin position="141"/>
        <end position="161"/>
    </location>
</feature>
<keyword evidence="1" id="KW-0812">Transmembrane</keyword>
<feature type="transmembrane region" description="Helical" evidence="1">
    <location>
        <begin position="90"/>
        <end position="110"/>
    </location>
</feature>
<dbReference type="Pfam" id="PF07758">
    <property type="entry name" value="DUF1614"/>
    <property type="match status" value="1"/>
</dbReference>
<reference evidence="2 3" key="1">
    <citation type="submission" date="2023-08" db="EMBL/GenBank/DDBJ databases">
        <title>Genome sequence of Thermaerobacter compostii strain Ins1, a spore-forming filamentous bacterium isolated from a deep geothermal reservoir.</title>
        <authorList>
            <person name="Bregnard D."/>
            <person name="Gonzalez D."/>
            <person name="Junier P."/>
        </authorList>
    </citation>
    <scope>NUCLEOTIDE SEQUENCE [LARGE SCALE GENOMIC DNA]</scope>
    <source>
        <strain evidence="2 3">Ins1</strain>
    </source>
</reference>
<accession>A0ABZ0QMP2</accession>
<gene>
    <name evidence="2" type="ORF">Q5761_10325</name>
</gene>
<dbReference type="EMBL" id="CP132508">
    <property type="protein sequence ID" value="WPD18746.1"/>
    <property type="molecule type" value="Genomic_DNA"/>
</dbReference>
<sequence>MPLLPLLLFFLLSLPMLFFFTYAQVAALSFARLGLSPGGAFLLFTLSLIGSGINVPIRRQRVPVDPPPVPPIAFFWLFPMVQPPRVAERVLAINVGGAVIPALFSLYLLGAGRAPLAAAVLATVLVAAVAKALARPVPGRGIVLPAFIPPLAAAVIALLVAPPGSRAAVAYVSGTLGTLIGADLLNLRALDRMGPGMLSIGGAGVFDGIFLVGVLAAFLA</sequence>
<proteinExistence type="predicted"/>
<keyword evidence="1" id="KW-1133">Transmembrane helix</keyword>
<keyword evidence="3" id="KW-1185">Reference proteome</keyword>
<dbReference type="RefSeq" id="WP_135224288.1">
    <property type="nucleotide sequence ID" value="NZ_CP132508.1"/>
</dbReference>
<dbReference type="Proteomes" id="UP001304683">
    <property type="component" value="Chromosome"/>
</dbReference>
<evidence type="ECO:0000256" key="1">
    <source>
        <dbReference type="SAM" id="Phobius"/>
    </source>
</evidence>
<dbReference type="InterPro" id="IPR011672">
    <property type="entry name" value="DUF1614"/>
</dbReference>
<evidence type="ECO:0000313" key="3">
    <source>
        <dbReference type="Proteomes" id="UP001304683"/>
    </source>
</evidence>
<protein>
    <submittedName>
        <fullName evidence="2">DUF1614 domain-containing protein</fullName>
    </submittedName>
</protein>
<evidence type="ECO:0000313" key="2">
    <source>
        <dbReference type="EMBL" id="WPD18746.1"/>
    </source>
</evidence>
<feature type="transmembrane region" description="Helical" evidence="1">
    <location>
        <begin position="116"/>
        <end position="134"/>
    </location>
</feature>